<evidence type="ECO:0000256" key="2">
    <source>
        <dbReference type="ARBA" id="ARBA00023015"/>
    </source>
</evidence>
<dbReference type="GO" id="GO:0003677">
    <property type="term" value="F:DNA binding"/>
    <property type="evidence" value="ECO:0007669"/>
    <property type="project" value="UniProtKB-KW"/>
</dbReference>
<evidence type="ECO:0000313" key="7">
    <source>
        <dbReference type="EMBL" id="OYO25280.1"/>
    </source>
</evidence>
<dbReference type="EMBL" id="NMVQ01000001">
    <property type="protein sequence ID" value="OYO25280.1"/>
    <property type="molecule type" value="Genomic_DNA"/>
</dbReference>
<evidence type="ECO:0000256" key="4">
    <source>
        <dbReference type="ARBA" id="ARBA00023163"/>
    </source>
</evidence>
<dbReference type="OrthoDB" id="9802039at2"/>
<evidence type="ECO:0000313" key="8">
    <source>
        <dbReference type="Proteomes" id="UP000216311"/>
    </source>
</evidence>
<keyword evidence="2" id="KW-0805">Transcription regulation</keyword>
<gene>
    <name evidence="7" type="ORF">CGZ93_02220</name>
</gene>
<evidence type="ECO:0000256" key="5">
    <source>
        <dbReference type="SAM" id="MobiDB-lite"/>
    </source>
</evidence>
<dbReference type="PANTHER" id="PTHR30204">
    <property type="entry name" value="REDOX-CYCLING DRUG-SENSING TRANSCRIPTIONAL ACTIVATOR SOXR"/>
    <property type="match status" value="1"/>
</dbReference>
<dbReference type="InterPro" id="IPR009061">
    <property type="entry name" value="DNA-bd_dom_put_sf"/>
</dbReference>
<dbReference type="RefSeq" id="WP_094362489.1">
    <property type="nucleotide sequence ID" value="NZ_NMVQ01000001.1"/>
</dbReference>
<keyword evidence="4" id="KW-0804">Transcription</keyword>
<dbReference type="Pfam" id="PF13411">
    <property type="entry name" value="MerR_1"/>
    <property type="match status" value="1"/>
</dbReference>
<dbReference type="PRINTS" id="PR00040">
    <property type="entry name" value="HTHMERR"/>
</dbReference>
<accession>A0A255HBD6</accession>
<reference evidence="7 8" key="1">
    <citation type="submission" date="2017-07" db="EMBL/GenBank/DDBJ databases">
        <title>Draft whole genome sequences of clinical Proprionibacteriaceae strains.</title>
        <authorList>
            <person name="Bernier A.-M."/>
            <person name="Bernard K."/>
            <person name="Domingo M.-C."/>
        </authorList>
    </citation>
    <scope>NUCLEOTIDE SEQUENCE [LARGE SCALE GENOMIC DNA]</scope>
    <source>
        <strain evidence="7 8">NML 130396</strain>
    </source>
</reference>
<evidence type="ECO:0000259" key="6">
    <source>
        <dbReference type="PROSITE" id="PS50937"/>
    </source>
</evidence>
<keyword evidence="1" id="KW-0678">Repressor</keyword>
<dbReference type="PROSITE" id="PS00552">
    <property type="entry name" value="HTH_MERR_1"/>
    <property type="match status" value="1"/>
</dbReference>
<keyword evidence="8" id="KW-1185">Reference proteome</keyword>
<comment type="caution">
    <text evidence="7">The sequence shown here is derived from an EMBL/GenBank/DDBJ whole genome shotgun (WGS) entry which is preliminary data.</text>
</comment>
<feature type="domain" description="HTH merR-type" evidence="6">
    <location>
        <begin position="18"/>
        <end position="84"/>
    </location>
</feature>
<dbReference type="InterPro" id="IPR047057">
    <property type="entry name" value="MerR_fam"/>
</dbReference>
<dbReference type="Gene3D" id="1.10.1660.10">
    <property type="match status" value="1"/>
</dbReference>
<organism evidence="7 8">
    <name type="scientific">Enemella dayhoffiae</name>
    <dbReference type="NCBI Taxonomy" id="2016507"/>
    <lineage>
        <taxon>Bacteria</taxon>
        <taxon>Bacillati</taxon>
        <taxon>Actinomycetota</taxon>
        <taxon>Actinomycetes</taxon>
        <taxon>Propionibacteriales</taxon>
        <taxon>Propionibacteriaceae</taxon>
        <taxon>Enemella</taxon>
    </lineage>
</organism>
<evidence type="ECO:0000256" key="1">
    <source>
        <dbReference type="ARBA" id="ARBA00022491"/>
    </source>
</evidence>
<dbReference type="CDD" id="cd00592">
    <property type="entry name" value="HTH_MerR-like"/>
    <property type="match status" value="1"/>
</dbReference>
<feature type="region of interest" description="Disordered" evidence="5">
    <location>
        <begin position="1"/>
        <end position="21"/>
    </location>
</feature>
<feature type="compositionally biased region" description="Basic and acidic residues" evidence="5">
    <location>
        <begin position="1"/>
        <end position="11"/>
    </location>
</feature>
<proteinExistence type="predicted"/>
<name>A0A255HBD6_9ACTN</name>
<dbReference type="PROSITE" id="PS50937">
    <property type="entry name" value="HTH_MERR_2"/>
    <property type="match status" value="1"/>
</dbReference>
<evidence type="ECO:0000256" key="3">
    <source>
        <dbReference type="ARBA" id="ARBA00023125"/>
    </source>
</evidence>
<dbReference type="SMART" id="SM00422">
    <property type="entry name" value="HTH_MERR"/>
    <property type="match status" value="1"/>
</dbReference>
<dbReference type="SUPFAM" id="SSF46955">
    <property type="entry name" value="Putative DNA-binding domain"/>
    <property type="match status" value="1"/>
</dbReference>
<dbReference type="PANTHER" id="PTHR30204:SF69">
    <property type="entry name" value="MERR-FAMILY TRANSCRIPTIONAL REGULATOR"/>
    <property type="match status" value="1"/>
</dbReference>
<protein>
    <submittedName>
        <fullName evidence="7">MerR family transcriptional regulator</fullName>
    </submittedName>
</protein>
<dbReference type="Proteomes" id="UP000216311">
    <property type="component" value="Unassembled WGS sequence"/>
</dbReference>
<keyword evidence="3" id="KW-0238">DNA-binding</keyword>
<dbReference type="GO" id="GO:0003700">
    <property type="term" value="F:DNA-binding transcription factor activity"/>
    <property type="evidence" value="ECO:0007669"/>
    <property type="project" value="InterPro"/>
</dbReference>
<sequence length="113" mass="12186">MYPHANDDEPSGRPGGKTVGQAARELGVAAHVLRHWEDEGVLVPARDGLGHRRYRDTDLALAAEVQRAQRAGLSLAQIRQFLAADPSQRAALFAAHREMLLLESARLGQAAAA</sequence>
<dbReference type="AlphaFoldDB" id="A0A255HBD6"/>
<dbReference type="InterPro" id="IPR000551">
    <property type="entry name" value="MerR-type_HTH_dom"/>
</dbReference>